<feature type="transmembrane region" description="Helical" evidence="7">
    <location>
        <begin position="279"/>
        <end position="305"/>
    </location>
</feature>
<dbReference type="AlphaFoldDB" id="A0A1M7QAR7"/>
<dbReference type="InterPro" id="IPR045621">
    <property type="entry name" value="BPD_transp_1_N"/>
</dbReference>
<proteinExistence type="inferred from homology"/>
<feature type="transmembrane region" description="Helical" evidence="7">
    <location>
        <begin position="235"/>
        <end position="259"/>
    </location>
</feature>
<sequence length="318" mass="33689">MGRYLGRRLVQAAFVLWAAFTLGYGVLYLLPSDPVEIMLSGGTSGQNQATPEQIAALKAEYGLDQPLPVQYARALWSAVQGDFGHSIQTGASVTESILEALPETLKLTGLAFAFSLLFGLLIAFGGTYPRWPLIRQAVLAIPPVAVSLPTFWVGLMLVQVVSFQWGLLPAIGNEGFSSLVLPALTLAIPIGALVGQVLARSILTALDEPYVETALAKGASRARVHLKHVLRNASIPAMTVAAAWAGQLLAGSVVVETVYSRSGIGRLVVDAVGNQDIPVVQGLVVLSALAFVSVNLIVDLLYPLVDPRVTTSRQGLAW</sequence>
<feature type="transmembrane region" description="Helical" evidence="7">
    <location>
        <begin position="12"/>
        <end position="30"/>
    </location>
</feature>
<dbReference type="PROSITE" id="PS50928">
    <property type="entry name" value="ABC_TM1"/>
    <property type="match status" value="1"/>
</dbReference>
<dbReference type="STRING" id="134849.SAMN05443668_104408"/>
<feature type="transmembrane region" description="Helical" evidence="7">
    <location>
        <begin position="107"/>
        <end position="125"/>
    </location>
</feature>
<dbReference type="GO" id="GO:0005886">
    <property type="term" value="C:plasma membrane"/>
    <property type="evidence" value="ECO:0007669"/>
    <property type="project" value="UniProtKB-SubCell"/>
</dbReference>
<evidence type="ECO:0000256" key="4">
    <source>
        <dbReference type="ARBA" id="ARBA00022692"/>
    </source>
</evidence>
<evidence type="ECO:0000259" key="8">
    <source>
        <dbReference type="PROSITE" id="PS50928"/>
    </source>
</evidence>
<dbReference type="PANTHER" id="PTHR43163">
    <property type="entry name" value="DIPEPTIDE TRANSPORT SYSTEM PERMEASE PROTEIN DPPB-RELATED"/>
    <property type="match status" value="1"/>
</dbReference>
<organism evidence="9 10">
    <name type="scientific">Cryptosporangium aurantiacum</name>
    <dbReference type="NCBI Taxonomy" id="134849"/>
    <lineage>
        <taxon>Bacteria</taxon>
        <taxon>Bacillati</taxon>
        <taxon>Actinomycetota</taxon>
        <taxon>Actinomycetes</taxon>
        <taxon>Cryptosporangiales</taxon>
        <taxon>Cryptosporangiaceae</taxon>
        <taxon>Cryptosporangium</taxon>
    </lineage>
</organism>
<dbReference type="InterPro" id="IPR000515">
    <property type="entry name" value="MetI-like"/>
</dbReference>
<dbReference type="PANTHER" id="PTHR43163:SF6">
    <property type="entry name" value="DIPEPTIDE TRANSPORT SYSTEM PERMEASE PROTEIN DPPB-RELATED"/>
    <property type="match status" value="1"/>
</dbReference>
<evidence type="ECO:0000256" key="5">
    <source>
        <dbReference type="ARBA" id="ARBA00022989"/>
    </source>
</evidence>
<keyword evidence="4 7" id="KW-0812">Transmembrane</keyword>
<dbReference type="OrthoDB" id="9778910at2"/>
<gene>
    <name evidence="9" type="ORF">SAMN05443668_104408</name>
</gene>
<evidence type="ECO:0000256" key="6">
    <source>
        <dbReference type="ARBA" id="ARBA00023136"/>
    </source>
</evidence>
<feature type="domain" description="ABC transmembrane type-1" evidence="8">
    <location>
        <begin position="101"/>
        <end position="302"/>
    </location>
</feature>
<keyword evidence="6 7" id="KW-0472">Membrane</keyword>
<dbReference type="Pfam" id="PF00528">
    <property type="entry name" value="BPD_transp_1"/>
    <property type="match status" value="1"/>
</dbReference>
<accession>A0A1M7QAR7</accession>
<reference evidence="9 10" key="1">
    <citation type="submission" date="2016-11" db="EMBL/GenBank/DDBJ databases">
        <authorList>
            <person name="Jaros S."/>
            <person name="Januszkiewicz K."/>
            <person name="Wedrychowicz H."/>
        </authorList>
    </citation>
    <scope>NUCLEOTIDE SEQUENCE [LARGE SCALE GENOMIC DNA]</scope>
    <source>
        <strain evidence="9 10">DSM 46144</strain>
    </source>
</reference>
<name>A0A1M7QAR7_9ACTN</name>
<dbReference type="SUPFAM" id="SSF161098">
    <property type="entry name" value="MetI-like"/>
    <property type="match status" value="1"/>
</dbReference>
<keyword evidence="5 7" id="KW-1133">Transmembrane helix</keyword>
<dbReference type="CDD" id="cd06261">
    <property type="entry name" value="TM_PBP2"/>
    <property type="match status" value="1"/>
</dbReference>
<evidence type="ECO:0000313" key="10">
    <source>
        <dbReference type="Proteomes" id="UP000184440"/>
    </source>
</evidence>
<dbReference type="Pfam" id="PF19300">
    <property type="entry name" value="BPD_transp_1_N"/>
    <property type="match status" value="1"/>
</dbReference>
<keyword evidence="3" id="KW-1003">Cell membrane</keyword>
<keyword evidence="10" id="KW-1185">Reference proteome</keyword>
<dbReference type="GO" id="GO:0055085">
    <property type="term" value="P:transmembrane transport"/>
    <property type="evidence" value="ECO:0007669"/>
    <property type="project" value="InterPro"/>
</dbReference>
<evidence type="ECO:0000313" key="9">
    <source>
        <dbReference type="EMBL" id="SHN27830.1"/>
    </source>
</evidence>
<comment type="subcellular location">
    <subcellularLocation>
        <location evidence="1 7">Cell membrane</location>
        <topology evidence="1 7">Multi-pass membrane protein</topology>
    </subcellularLocation>
</comment>
<feature type="transmembrane region" description="Helical" evidence="7">
    <location>
        <begin position="137"/>
        <end position="159"/>
    </location>
</feature>
<dbReference type="RefSeq" id="WP_073258016.1">
    <property type="nucleotide sequence ID" value="NZ_FRCS01000004.1"/>
</dbReference>
<evidence type="ECO:0000256" key="3">
    <source>
        <dbReference type="ARBA" id="ARBA00022475"/>
    </source>
</evidence>
<evidence type="ECO:0000256" key="2">
    <source>
        <dbReference type="ARBA" id="ARBA00022448"/>
    </source>
</evidence>
<dbReference type="Gene3D" id="1.10.3720.10">
    <property type="entry name" value="MetI-like"/>
    <property type="match status" value="1"/>
</dbReference>
<dbReference type="Proteomes" id="UP000184440">
    <property type="component" value="Unassembled WGS sequence"/>
</dbReference>
<keyword evidence="2 7" id="KW-0813">Transport</keyword>
<evidence type="ECO:0000256" key="1">
    <source>
        <dbReference type="ARBA" id="ARBA00004651"/>
    </source>
</evidence>
<dbReference type="EMBL" id="FRCS01000004">
    <property type="protein sequence ID" value="SHN27830.1"/>
    <property type="molecule type" value="Genomic_DNA"/>
</dbReference>
<dbReference type="InterPro" id="IPR035906">
    <property type="entry name" value="MetI-like_sf"/>
</dbReference>
<evidence type="ECO:0000256" key="7">
    <source>
        <dbReference type="RuleBase" id="RU363032"/>
    </source>
</evidence>
<protein>
    <submittedName>
        <fullName evidence="9">Peptide/nickel transport system permease protein</fullName>
    </submittedName>
</protein>
<comment type="similarity">
    <text evidence="7">Belongs to the binding-protein-dependent transport system permease family.</text>
</comment>
<feature type="transmembrane region" description="Helical" evidence="7">
    <location>
        <begin position="179"/>
        <end position="199"/>
    </location>
</feature>